<protein>
    <submittedName>
        <fullName evidence="4">DUF1624 domain-containing protein</fullName>
    </submittedName>
</protein>
<gene>
    <name evidence="4" type="ORF">GMA12_11260</name>
</gene>
<evidence type="ECO:0000313" key="4">
    <source>
        <dbReference type="EMBL" id="MUN63715.1"/>
    </source>
</evidence>
<dbReference type="AlphaFoldDB" id="A0A6N8GS04"/>
<keyword evidence="5" id="KW-1185">Reference proteome</keyword>
<keyword evidence="2" id="KW-0812">Transmembrane</keyword>
<feature type="compositionally biased region" description="Basic and acidic residues" evidence="1">
    <location>
        <begin position="18"/>
        <end position="27"/>
    </location>
</feature>
<accession>A0A6N8GS04</accession>
<keyword evidence="2" id="KW-0472">Membrane</keyword>
<dbReference type="RefSeq" id="WP_162459753.1">
    <property type="nucleotide sequence ID" value="NZ_WOGU01000008.1"/>
</dbReference>
<proteinExistence type="predicted"/>
<feature type="transmembrane region" description="Helical" evidence="2">
    <location>
        <begin position="109"/>
        <end position="126"/>
    </location>
</feature>
<dbReference type="EMBL" id="WOGU01000008">
    <property type="protein sequence ID" value="MUN63715.1"/>
    <property type="molecule type" value="Genomic_DNA"/>
</dbReference>
<evidence type="ECO:0000313" key="5">
    <source>
        <dbReference type="Proteomes" id="UP000436989"/>
    </source>
</evidence>
<organism evidence="4 5">
    <name type="scientific">Kocuria sediminis</name>
    <dbReference type="NCBI Taxonomy" id="1038857"/>
    <lineage>
        <taxon>Bacteria</taxon>
        <taxon>Bacillati</taxon>
        <taxon>Actinomycetota</taxon>
        <taxon>Actinomycetes</taxon>
        <taxon>Micrococcales</taxon>
        <taxon>Micrococcaceae</taxon>
        <taxon>Kocuria</taxon>
    </lineage>
</organism>
<sequence>MTEERTRPAGAGTAPAPRPERAGDGAARRPSRRLAGVDAARGLALFGMVAVHTIPSWDEQTGEPDLSWTLFAGHSAALFATLAGVSLAFATGGRTAHAGRRMTASRWALAGRAGVIAGVGLLLGFLELPVNNILVYYGMLFLLAIPFLRLRVPALLLSSVLFAVLAPFVMQWSLTVLPGHEYDNPGLADLVLDPGTVLSQLLLTGTYPALPWMSFLLAGLAVGRLDLTSRRVQTWLAVAGAAVALGVWSASLIALRAFGGYAAIAQGTTWMDDEQINEVMVFGGDPNLPTDTLWWLLISAPHSNTPFFLALNVGLALSVLGICLLLERVAGRILRSVAAAGSMTFTLYTAHLLLLWPEYYDAAPLAWTAGQIVAFVVFALVWQRTRGQGPLETVVARSTKAIARRVLARGPDASTSEATPSR</sequence>
<name>A0A6N8GS04_9MICC</name>
<feature type="transmembrane region" description="Helical" evidence="2">
    <location>
        <begin position="333"/>
        <end position="356"/>
    </location>
</feature>
<dbReference type="InterPro" id="IPR012429">
    <property type="entry name" value="HGSNAT_cat"/>
</dbReference>
<keyword evidence="2" id="KW-1133">Transmembrane helix</keyword>
<feature type="transmembrane region" description="Helical" evidence="2">
    <location>
        <begin position="66"/>
        <end position="89"/>
    </location>
</feature>
<feature type="transmembrane region" description="Helical" evidence="2">
    <location>
        <begin position="155"/>
        <end position="177"/>
    </location>
</feature>
<feature type="transmembrane region" description="Helical" evidence="2">
    <location>
        <begin position="197"/>
        <end position="222"/>
    </location>
</feature>
<feature type="transmembrane region" description="Helical" evidence="2">
    <location>
        <begin position="132"/>
        <end position="148"/>
    </location>
</feature>
<dbReference type="Proteomes" id="UP000436989">
    <property type="component" value="Unassembled WGS sequence"/>
</dbReference>
<dbReference type="Pfam" id="PF07786">
    <property type="entry name" value="HGSNAT_cat"/>
    <property type="match status" value="1"/>
</dbReference>
<feature type="domain" description="Heparan-alpha-glucosaminide N-acetyltransferase catalytic" evidence="3">
    <location>
        <begin position="33"/>
        <end position="233"/>
    </location>
</feature>
<feature type="transmembrane region" description="Helical" evidence="2">
    <location>
        <begin position="234"/>
        <end position="255"/>
    </location>
</feature>
<evidence type="ECO:0000259" key="3">
    <source>
        <dbReference type="Pfam" id="PF07786"/>
    </source>
</evidence>
<feature type="transmembrane region" description="Helical" evidence="2">
    <location>
        <begin position="307"/>
        <end position="326"/>
    </location>
</feature>
<reference evidence="4 5" key="1">
    <citation type="submission" date="2019-12" db="EMBL/GenBank/DDBJ databases">
        <authorList>
            <person name="Shi Y."/>
        </authorList>
    </citation>
    <scope>NUCLEOTIDE SEQUENCE [LARGE SCALE GENOMIC DNA]</scope>
    <source>
        <strain evidence="4 5">JCM 17929</strain>
    </source>
</reference>
<evidence type="ECO:0000256" key="2">
    <source>
        <dbReference type="SAM" id="Phobius"/>
    </source>
</evidence>
<feature type="transmembrane region" description="Helical" evidence="2">
    <location>
        <begin position="34"/>
        <end position="54"/>
    </location>
</feature>
<feature type="transmembrane region" description="Helical" evidence="2">
    <location>
        <begin position="362"/>
        <end position="382"/>
    </location>
</feature>
<comment type="caution">
    <text evidence="4">The sequence shown here is derived from an EMBL/GenBank/DDBJ whole genome shotgun (WGS) entry which is preliminary data.</text>
</comment>
<evidence type="ECO:0000256" key="1">
    <source>
        <dbReference type="SAM" id="MobiDB-lite"/>
    </source>
</evidence>
<feature type="region of interest" description="Disordered" evidence="1">
    <location>
        <begin position="1"/>
        <end position="31"/>
    </location>
</feature>